<dbReference type="GO" id="GO:0035556">
    <property type="term" value="P:intracellular signal transduction"/>
    <property type="evidence" value="ECO:0007669"/>
    <property type="project" value="InterPro"/>
</dbReference>
<keyword evidence="1" id="KW-0472">Membrane</keyword>
<dbReference type="HOGENOM" id="CLU_458481_0_0_4"/>
<keyword evidence="1" id="KW-1133">Transmembrane helix</keyword>
<dbReference type="KEGG" id="shd:SUTH_03196"/>
<dbReference type="AlphaFoldDB" id="W0SHS8"/>
<keyword evidence="4" id="KW-1185">Reference proteome</keyword>
<dbReference type="InterPro" id="IPR001054">
    <property type="entry name" value="A/G_cyclase"/>
</dbReference>
<protein>
    <submittedName>
        <fullName evidence="3">Adenylate/guanylate cyclase with Chase sensor</fullName>
    </submittedName>
</protein>
<dbReference type="Pfam" id="PF05226">
    <property type="entry name" value="CHASE2"/>
    <property type="match status" value="1"/>
</dbReference>
<dbReference type="PANTHER" id="PTHR43081">
    <property type="entry name" value="ADENYLATE CYCLASE, TERMINAL-DIFFERENTIATION SPECIFIC-RELATED"/>
    <property type="match status" value="1"/>
</dbReference>
<accession>W0SHS8</accession>
<proteinExistence type="predicted"/>
<dbReference type="Pfam" id="PF00211">
    <property type="entry name" value="Guanylate_cyc"/>
    <property type="match status" value="1"/>
</dbReference>
<dbReference type="InterPro" id="IPR029787">
    <property type="entry name" value="Nucleotide_cyclase"/>
</dbReference>
<dbReference type="InterPro" id="IPR050697">
    <property type="entry name" value="Adenylyl/Guanylyl_Cyclase_3/4"/>
</dbReference>
<feature type="transmembrane region" description="Helical" evidence="1">
    <location>
        <begin position="317"/>
        <end position="336"/>
    </location>
</feature>
<dbReference type="GO" id="GO:0004016">
    <property type="term" value="F:adenylate cyclase activity"/>
    <property type="evidence" value="ECO:0007669"/>
    <property type="project" value="UniProtKB-ARBA"/>
</dbReference>
<dbReference type="SMART" id="SM01080">
    <property type="entry name" value="CHASE2"/>
    <property type="match status" value="1"/>
</dbReference>
<evidence type="ECO:0000259" key="2">
    <source>
        <dbReference type="PROSITE" id="PS50125"/>
    </source>
</evidence>
<name>W0SHS8_9PROT</name>
<dbReference type="Gene3D" id="3.30.70.1230">
    <property type="entry name" value="Nucleotide cyclase"/>
    <property type="match status" value="1"/>
</dbReference>
<feature type="transmembrane region" description="Helical" evidence="1">
    <location>
        <begin position="292"/>
        <end position="310"/>
    </location>
</feature>
<organism evidence="3 4">
    <name type="scientific">Sulfuritalea hydrogenivorans sk43H</name>
    <dbReference type="NCBI Taxonomy" id="1223802"/>
    <lineage>
        <taxon>Bacteria</taxon>
        <taxon>Pseudomonadati</taxon>
        <taxon>Pseudomonadota</taxon>
        <taxon>Betaproteobacteria</taxon>
        <taxon>Nitrosomonadales</taxon>
        <taxon>Sterolibacteriaceae</taxon>
        <taxon>Sulfuritalea</taxon>
    </lineage>
</organism>
<gene>
    <name evidence="3" type="ORF">SUTH_03196</name>
</gene>
<dbReference type="InterPro" id="IPR007890">
    <property type="entry name" value="CHASE2"/>
</dbReference>
<dbReference type="OrthoDB" id="9802500at2"/>
<sequence>MPRLHRDILLGFALICSLAISLMSSSLLRWADQSIYDSQTRWLRARMPSTLPQDVVVIGVDEAAYESIPEPYALWHRHLGELLTGLAEAKPGVVGLATPLPVRSYDFLVKGIDAPLVDGIRRLSAAAPLVVGQPMGIGRRLRPIAPELLAAAGDGAVASLAICEDLDGTVRRINQKRCMTEDKHEPFAHAMARHLGREGTLGGMIDYSAGGEIEYIPFREALGWIRQGQGEQLRSRVQGRAVVVASLLPTETRYRLPVSLAAWERGSRTEPGAVAHVQALRSLLGRGLIERISEPLALVLASLGALLWFGRNGWLKLAALLGAGTAVIAGSTYAIWQGHYLRAGTLLAIILMAFLARLAWESVRHYREKQLLRSAFAGHVSPQVMRAILGGTLQPDADGERTRVTILFADIRGFTARSENSTPEAMIALLNRYYAEASAAIHARGGAIDKFIGDGLMATFGVPQPLPAPERNALEAAQDMLVRIARLNTELAAEGLAPLEIGIGIHSGEVLAGYVGSRKRRDFTVIGDPVNTASRLESMSKTAGYPVICSNDVAAAVGFAGGLVDLGTQEIKGRSPLHVWGWNPPLTRRVKKGAA</sequence>
<dbReference type="STRING" id="1223802.SUTH_03196"/>
<dbReference type="Proteomes" id="UP000031637">
    <property type="component" value="Chromosome"/>
</dbReference>
<reference evidence="3 4" key="1">
    <citation type="journal article" date="2014" name="Syst. Appl. Microbiol.">
        <title>Complete genomes of freshwater sulfur oxidizers Sulfuricella denitrificans skB26 and Sulfuritalea hydrogenivorans sk43H: genetic insights into the sulfur oxidation pathway of betaproteobacteria.</title>
        <authorList>
            <person name="Watanabe T."/>
            <person name="Kojima H."/>
            <person name="Fukui M."/>
        </authorList>
    </citation>
    <scope>NUCLEOTIDE SEQUENCE [LARGE SCALE GENOMIC DNA]</scope>
    <source>
        <strain evidence="3">DSM22779</strain>
    </source>
</reference>
<dbReference type="PANTHER" id="PTHR43081:SF1">
    <property type="entry name" value="ADENYLATE CYCLASE, TERMINAL-DIFFERENTIATION SPECIFIC"/>
    <property type="match status" value="1"/>
</dbReference>
<dbReference type="RefSeq" id="WP_052473711.1">
    <property type="nucleotide sequence ID" value="NZ_AP012547.1"/>
</dbReference>
<evidence type="ECO:0000256" key="1">
    <source>
        <dbReference type="SAM" id="Phobius"/>
    </source>
</evidence>
<dbReference type="SMART" id="SM00044">
    <property type="entry name" value="CYCc"/>
    <property type="match status" value="1"/>
</dbReference>
<dbReference type="PROSITE" id="PS50125">
    <property type="entry name" value="GUANYLATE_CYCLASE_2"/>
    <property type="match status" value="1"/>
</dbReference>
<dbReference type="EMBL" id="AP012547">
    <property type="protein sequence ID" value="BAO30969.1"/>
    <property type="molecule type" value="Genomic_DNA"/>
</dbReference>
<dbReference type="GO" id="GO:0006171">
    <property type="term" value="P:cAMP biosynthetic process"/>
    <property type="evidence" value="ECO:0007669"/>
    <property type="project" value="TreeGrafter"/>
</dbReference>
<evidence type="ECO:0000313" key="4">
    <source>
        <dbReference type="Proteomes" id="UP000031637"/>
    </source>
</evidence>
<feature type="transmembrane region" description="Helical" evidence="1">
    <location>
        <begin position="342"/>
        <end position="360"/>
    </location>
</feature>
<dbReference type="SUPFAM" id="SSF55073">
    <property type="entry name" value="Nucleotide cyclase"/>
    <property type="match status" value="1"/>
</dbReference>
<keyword evidence="1" id="KW-0812">Transmembrane</keyword>
<evidence type="ECO:0000313" key="3">
    <source>
        <dbReference type="EMBL" id="BAO30969.1"/>
    </source>
</evidence>
<dbReference type="CDD" id="cd07302">
    <property type="entry name" value="CHD"/>
    <property type="match status" value="1"/>
</dbReference>
<feature type="domain" description="Guanylate cyclase" evidence="2">
    <location>
        <begin position="405"/>
        <end position="537"/>
    </location>
</feature>